<dbReference type="SMART" id="SM00537">
    <property type="entry name" value="DCX"/>
    <property type="match status" value="2"/>
</dbReference>
<evidence type="ECO:0000259" key="3">
    <source>
        <dbReference type="PROSITE" id="PS50095"/>
    </source>
</evidence>
<dbReference type="Pfam" id="PF03607">
    <property type="entry name" value="DCX"/>
    <property type="match status" value="1"/>
</dbReference>
<feature type="compositionally biased region" description="Low complexity" evidence="2">
    <location>
        <begin position="557"/>
        <end position="566"/>
    </location>
</feature>
<evidence type="ECO:0000259" key="4">
    <source>
        <dbReference type="PROSITE" id="PS50309"/>
    </source>
</evidence>
<evidence type="ECO:0000313" key="5">
    <source>
        <dbReference type="Proteomes" id="UP000887574"/>
    </source>
</evidence>
<dbReference type="PROSITE" id="PS50096">
    <property type="entry name" value="IQ"/>
    <property type="match status" value="1"/>
</dbReference>
<feature type="region of interest" description="Disordered" evidence="2">
    <location>
        <begin position="375"/>
        <end position="588"/>
    </location>
</feature>
<feature type="region of interest" description="Disordered" evidence="2">
    <location>
        <begin position="619"/>
        <end position="653"/>
    </location>
</feature>
<feature type="domain" description="PLAT" evidence="3">
    <location>
        <begin position="716"/>
        <end position="843"/>
    </location>
</feature>
<dbReference type="InterPro" id="IPR036572">
    <property type="entry name" value="Doublecortin_dom_sf"/>
</dbReference>
<evidence type="ECO:0000256" key="2">
    <source>
        <dbReference type="SAM" id="MobiDB-lite"/>
    </source>
</evidence>
<evidence type="ECO:0000256" key="1">
    <source>
        <dbReference type="PROSITE-ProRule" id="PRU00152"/>
    </source>
</evidence>
<dbReference type="PANTHER" id="PTHR45901">
    <property type="entry name" value="PROTEIN CBG12474"/>
    <property type="match status" value="1"/>
</dbReference>
<feature type="compositionally biased region" description="Polar residues" evidence="2">
    <location>
        <begin position="308"/>
        <end position="317"/>
    </location>
</feature>
<dbReference type="CDD" id="cd23767">
    <property type="entry name" value="IQCD"/>
    <property type="match status" value="1"/>
</dbReference>
<feature type="compositionally biased region" description="Polar residues" evidence="2">
    <location>
        <begin position="579"/>
        <end position="588"/>
    </location>
</feature>
<dbReference type="SUPFAM" id="SSF89837">
    <property type="entry name" value="Doublecortin (DC)"/>
    <property type="match status" value="2"/>
</dbReference>
<sequence length="978" mass="109760">MSLGSSPSLSSQKKTLVAEETAPPPDIPHSGMIKTYSDTSHRTFSRPYSAKTVFFYKDGDEYFTGVRVPISKARYRTMNSLMDSLNHNISLPFGVRRLHTPFGRTNIESIEQLKHLGRYVASSTKTLRKVNFESALEQKRLRNWRPHFSGNSQVDRQTSDLSGGAASTAKSAEWTENEQGLKVYKARMATNRNMGVAFLPITAKQMFFVLNGHPTKIYRTLINPLKRRDLNSLLEEVSEGLHTAIFKLYSYGGERIVSMEQLIAIKEPRALAVPRNEKPNFNGQASSMESNSIERQIKASKLVPPSTRIPQRRSSLTAGEKARRPVDSLFRLKQSSKEQSSIQINGDKLEEIHENSFQDPNDRIKLVKKAKIRNSDTANGKVGHHHSLPSSSNTIDSDSGRPRSTDLDDKSSEQQDNPRAFFEEQEENEHRPDSDDADITGDEDYPEVCSKVGAAIEHARNEAGQMVRKKSEEERLVNIDEEEDVFQRTESEANLEEDELGKEKLICNRPKESNIPEDDQSQASRTDKTEITPAGELELLHSGEPEPTPTKAELSISPPASGAASPVNAQELKEERLQTGESNLSSTEFTEAATKIQKNWRGYAVRKNLKRTQFSDDLEMIHPGDENDPEEYLDEPNSFHEDMPPDGQTEAGDEDINQLLGAEDLDIIMEKRMDSGSDREEVHGTNYLIADKGGMLEPSLSNEMLNKKPAKTFDVFTYSITIITGNRWAADTEADLYLTLYGDLGQSERLNLCQEYVNWLQSSEPKFRQNQSDTFQVDVPTRLGVIGRLTVGHEHTGYGAGIFIDRILVTEESDDEKGRQFLFLCNKWLDSGQVDGKIERSIRLSAFYDITSIPMDNKVTKGRWELIIHSGNSSGEGGTTSNLNVVGYGTRGHSKTTEVYDSRMAKVPSESLIQVDFGDIGELLKIRLEVDGSGDSPDYFLNFVELKDLDTEEQFAVMCGKWLRWKSTDKGLNHSGNC</sequence>
<evidence type="ECO:0000313" key="6">
    <source>
        <dbReference type="WBParaSite" id="jg3870"/>
    </source>
</evidence>
<feature type="region of interest" description="Disordered" evidence="2">
    <location>
        <begin position="1"/>
        <end position="34"/>
    </location>
</feature>
<name>A0A915E863_9BILA</name>
<dbReference type="Proteomes" id="UP000887574">
    <property type="component" value="Unplaced"/>
</dbReference>
<dbReference type="Gene3D" id="3.10.20.230">
    <property type="entry name" value="Doublecortin domain"/>
    <property type="match status" value="1"/>
</dbReference>
<feature type="compositionally biased region" description="Basic and acidic residues" evidence="2">
    <location>
        <begin position="469"/>
        <end position="478"/>
    </location>
</feature>
<dbReference type="Pfam" id="PF01477">
    <property type="entry name" value="PLAT"/>
    <property type="match status" value="2"/>
</dbReference>
<feature type="domain" description="PLAT" evidence="3">
    <location>
        <begin position="862"/>
        <end position="977"/>
    </location>
</feature>
<dbReference type="WBParaSite" id="jg3870">
    <property type="protein sequence ID" value="jg3870"/>
    <property type="gene ID" value="jg3870"/>
</dbReference>
<dbReference type="InterPro" id="IPR000048">
    <property type="entry name" value="IQ_motif_EF-hand-BS"/>
</dbReference>
<dbReference type="InterPro" id="IPR052970">
    <property type="entry name" value="Inner_ear_hair_cell_LOXHD"/>
</dbReference>
<dbReference type="Pfam" id="PF00612">
    <property type="entry name" value="IQ"/>
    <property type="match status" value="1"/>
</dbReference>
<feature type="domain" description="Doublecortin" evidence="4">
    <location>
        <begin position="51"/>
        <end position="133"/>
    </location>
</feature>
<dbReference type="PROSITE" id="PS50095">
    <property type="entry name" value="PLAT"/>
    <property type="match status" value="2"/>
</dbReference>
<feature type="compositionally biased region" description="Basic and acidic residues" evidence="2">
    <location>
        <begin position="398"/>
        <end position="413"/>
    </location>
</feature>
<accession>A0A915E863</accession>
<dbReference type="Gene3D" id="1.20.5.190">
    <property type="match status" value="1"/>
</dbReference>
<reference evidence="6" key="1">
    <citation type="submission" date="2022-11" db="UniProtKB">
        <authorList>
            <consortium name="WormBaseParasite"/>
        </authorList>
    </citation>
    <scope>IDENTIFICATION</scope>
</reference>
<dbReference type="PROSITE" id="PS50309">
    <property type="entry name" value="DC"/>
    <property type="match status" value="1"/>
</dbReference>
<dbReference type="InterPro" id="IPR001024">
    <property type="entry name" value="PLAT/LH2_dom"/>
</dbReference>
<feature type="compositionally biased region" description="Basic and acidic residues" evidence="2">
    <location>
        <begin position="501"/>
        <end position="514"/>
    </location>
</feature>
<dbReference type="Gene3D" id="2.60.60.20">
    <property type="entry name" value="PLAT/LH2 domain"/>
    <property type="match status" value="2"/>
</dbReference>
<feature type="compositionally biased region" description="Polar residues" evidence="2">
    <location>
        <begin position="279"/>
        <end position="294"/>
    </location>
</feature>
<dbReference type="InterPro" id="IPR003533">
    <property type="entry name" value="Doublecortin_dom"/>
</dbReference>
<dbReference type="InterPro" id="IPR036392">
    <property type="entry name" value="PLAT/LH2_dom_sf"/>
</dbReference>
<feature type="compositionally biased region" description="Acidic residues" evidence="2">
    <location>
        <begin position="435"/>
        <end position="446"/>
    </location>
</feature>
<dbReference type="AlphaFoldDB" id="A0A915E863"/>
<feature type="compositionally biased region" description="Polar residues" evidence="2">
    <location>
        <begin position="388"/>
        <end position="397"/>
    </location>
</feature>
<keyword evidence="5" id="KW-1185">Reference proteome</keyword>
<organism evidence="5 6">
    <name type="scientific">Ditylenchus dipsaci</name>
    <dbReference type="NCBI Taxonomy" id="166011"/>
    <lineage>
        <taxon>Eukaryota</taxon>
        <taxon>Metazoa</taxon>
        <taxon>Ecdysozoa</taxon>
        <taxon>Nematoda</taxon>
        <taxon>Chromadorea</taxon>
        <taxon>Rhabditida</taxon>
        <taxon>Tylenchina</taxon>
        <taxon>Tylenchomorpha</taxon>
        <taxon>Sphaerularioidea</taxon>
        <taxon>Anguinidae</taxon>
        <taxon>Anguininae</taxon>
        <taxon>Ditylenchus</taxon>
    </lineage>
</organism>
<protein>
    <submittedName>
        <fullName evidence="6">Uncharacterized protein</fullName>
    </submittedName>
</protein>
<dbReference type="GO" id="GO:0035556">
    <property type="term" value="P:intracellular signal transduction"/>
    <property type="evidence" value="ECO:0007669"/>
    <property type="project" value="InterPro"/>
</dbReference>
<feature type="compositionally biased region" description="Polar residues" evidence="2">
    <location>
        <begin position="149"/>
        <end position="161"/>
    </location>
</feature>
<feature type="region of interest" description="Disordered" evidence="2">
    <location>
        <begin position="146"/>
        <end position="173"/>
    </location>
</feature>
<dbReference type="SMART" id="SM00015">
    <property type="entry name" value="IQ"/>
    <property type="match status" value="1"/>
</dbReference>
<comment type="caution">
    <text evidence="1">Lacks conserved residue(s) required for the propagation of feature annotation.</text>
</comment>
<feature type="compositionally biased region" description="Low complexity" evidence="2">
    <location>
        <begin position="1"/>
        <end position="11"/>
    </location>
</feature>
<dbReference type="SUPFAM" id="SSF49723">
    <property type="entry name" value="Lipase/lipooxygenase domain (PLAT/LH2 domain)"/>
    <property type="match status" value="2"/>
</dbReference>
<proteinExistence type="predicted"/>
<dbReference type="PANTHER" id="PTHR45901:SF7">
    <property type="entry name" value="OXYGEN-REGULATED PROTEIN 1"/>
    <property type="match status" value="1"/>
</dbReference>
<feature type="region of interest" description="Disordered" evidence="2">
    <location>
        <begin position="275"/>
        <end position="347"/>
    </location>
</feature>